<evidence type="ECO:0000313" key="1">
    <source>
        <dbReference type="EMBL" id="TYH74145.1"/>
    </source>
</evidence>
<reference evidence="1 2" key="1">
    <citation type="submission" date="2019-07" db="EMBL/GenBank/DDBJ databases">
        <title>WGS assembly of Gossypium tomentosum.</title>
        <authorList>
            <person name="Chen Z.J."/>
            <person name="Sreedasyam A."/>
            <person name="Ando A."/>
            <person name="Song Q."/>
            <person name="De L."/>
            <person name="Hulse-Kemp A."/>
            <person name="Ding M."/>
            <person name="Ye W."/>
            <person name="Kirkbride R."/>
            <person name="Jenkins J."/>
            <person name="Plott C."/>
            <person name="Lovell J."/>
            <person name="Lin Y.-M."/>
            <person name="Vaughn R."/>
            <person name="Liu B."/>
            <person name="Li W."/>
            <person name="Simpson S."/>
            <person name="Scheffler B."/>
            <person name="Saski C."/>
            <person name="Grover C."/>
            <person name="Hu G."/>
            <person name="Conover J."/>
            <person name="Carlson J."/>
            <person name="Shu S."/>
            <person name="Boston L."/>
            <person name="Williams M."/>
            <person name="Peterson D."/>
            <person name="Mcgee K."/>
            <person name="Jones D."/>
            <person name="Wendel J."/>
            <person name="Stelly D."/>
            <person name="Grimwood J."/>
            <person name="Schmutz J."/>
        </authorList>
    </citation>
    <scope>NUCLEOTIDE SEQUENCE [LARGE SCALE GENOMIC DNA]</scope>
    <source>
        <strain evidence="1">7179.01</strain>
    </source>
</reference>
<name>A0A5D2L4T2_GOSTO</name>
<keyword evidence="2" id="KW-1185">Reference proteome</keyword>
<dbReference type="AlphaFoldDB" id="A0A5D2L4T2"/>
<proteinExistence type="predicted"/>
<protein>
    <submittedName>
        <fullName evidence="1">Uncharacterized protein</fullName>
    </submittedName>
</protein>
<sequence>MLYPQESRCLRPHVIRSELRLWRSEPRSALPPRSSFVRLLQVRSTGLGMSLLRRWRAVMLGFPFLL</sequence>
<dbReference type="EMBL" id="CM017627">
    <property type="protein sequence ID" value="TYH74145.1"/>
    <property type="molecule type" value="Genomic_DNA"/>
</dbReference>
<gene>
    <name evidence="1" type="ORF">ES332_D05G377800v1</name>
</gene>
<dbReference type="Proteomes" id="UP000322667">
    <property type="component" value="Chromosome D05"/>
</dbReference>
<organism evidence="1 2">
    <name type="scientific">Gossypium tomentosum</name>
    <name type="common">Hawaiian cotton</name>
    <name type="synonym">Gossypium sandvicense</name>
    <dbReference type="NCBI Taxonomy" id="34277"/>
    <lineage>
        <taxon>Eukaryota</taxon>
        <taxon>Viridiplantae</taxon>
        <taxon>Streptophyta</taxon>
        <taxon>Embryophyta</taxon>
        <taxon>Tracheophyta</taxon>
        <taxon>Spermatophyta</taxon>
        <taxon>Magnoliopsida</taxon>
        <taxon>eudicotyledons</taxon>
        <taxon>Gunneridae</taxon>
        <taxon>Pentapetalae</taxon>
        <taxon>rosids</taxon>
        <taxon>malvids</taxon>
        <taxon>Malvales</taxon>
        <taxon>Malvaceae</taxon>
        <taxon>Malvoideae</taxon>
        <taxon>Gossypium</taxon>
    </lineage>
</organism>
<accession>A0A5D2L4T2</accession>
<evidence type="ECO:0000313" key="2">
    <source>
        <dbReference type="Proteomes" id="UP000322667"/>
    </source>
</evidence>